<dbReference type="InterPro" id="IPR053958">
    <property type="entry name" value="HMGCR/SNAP/NPC1-like_SSD"/>
</dbReference>
<proteinExistence type="predicted"/>
<dbReference type="PROSITE" id="PS50156">
    <property type="entry name" value="SSD"/>
    <property type="match status" value="1"/>
</dbReference>
<organism evidence="10 11">
    <name type="scientific">Priapulus caudatus</name>
    <name type="common">Priapulid worm</name>
    <dbReference type="NCBI Taxonomy" id="37621"/>
    <lineage>
        <taxon>Eukaryota</taxon>
        <taxon>Metazoa</taxon>
        <taxon>Ecdysozoa</taxon>
        <taxon>Scalidophora</taxon>
        <taxon>Priapulida</taxon>
        <taxon>Priapulimorpha</taxon>
        <taxon>Priapulimorphida</taxon>
        <taxon>Priapulidae</taxon>
        <taxon>Priapulus</taxon>
    </lineage>
</organism>
<evidence type="ECO:0000256" key="8">
    <source>
        <dbReference type="SAM" id="Phobius"/>
    </source>
</evidence>
<evidence type="ECO:0000256" key="1">
    <source>
        <dbReference type="ARBA" id="ARBA00004240"/>
    </source>
</evidence>
<dbReference type="GeneID" id="106810472"/>
<dbReference type="PANTHER" id="PTHR46378:SF1">
    <property type="entry name" value="STEROL REGULATORY ELEMENT-BINDING PROTEIN CLEAVAGE-ACTIVATING PROTEIN"/>
    <property type="match status" value="1"/>
</dbReference>
<gene>
    <name evidence="11" type="primary">LOC106810472</name>
</gene>
<dbReference type="InterPro" id="IPR000731">
    <property type="entry name" value="SSD"/>
</dbReference>
<sequence>MYVILFLYVFFSVQKIEMVKSKWGLAVAAVVMVVASPLMALSVCTRFGLAPTVNKGEVFPYLIVIVGLENILVLTRSVVATPVALDVRLRIAQGLAREGWSITKNLCAELFILAVGFFTFVPAIQEFCAFAVIGLVSDFFLQLFFFATVLSIDIRRTGLYYGVEQSAVPLSPTTIELIITLLLALPSVCFIIYIMVFLYRCMCSRNYDKWRASWQLGRRASSLRAAGQLQEAAPVALRGHRQEVECIAADGATVASACLGGQVRVLGTGTRETASSQSIGESARRPLSAARVACTFHLLTNGSKEVEGDMETTKQDNYVAVLFRSPHDLLCFGIERRIEANDGMALSKVSAEQDKSVDDRCDGPIFIRNSIEDRCHSHRRQW</sequence>
<feature type="domain" description="SSD" evidence="9">
    <location>
        <begin position="1"/>
        <end position="152"/>
    </location>
</feature>
<evidence type="ECO:0000313" key="10">
    <source>
        <dbReference type="Proteomes" id="UP000695022"/>
    </source>
</evidence>
<evidence type="ECO:0000256" key="5">
    <source>
        <dbReference type="ARBA" id="ARBA00022824"/>
    </source>
</evidence>
<keyword evidence="7 8" id="KW-0472">Membrane</keyword>
<feature type="transmembrane region" description="Helical" evidence="8">
    <location>
        <begin position="175"/>
        <end position="199"/>
    </location>
</feature>
<accession>A0ABM1EAW5</accession>
<feature type="transmembrane region" description="Helical" evidence="8">
    <location>
        <begin position="23"/>
        <end position="49"/>
    </location>
</feature>
<evidence type="ECO:0000256" key="7">
    <source>
        <dbReference type="ARBA" id="ARBA00023136"/>
    </source>
</evidence>
<name>A0ABM1EAW5_PRICU</name>
<comment type="subcellular location">
    <subcellularLocation>
        <location evidence="1">Endoplasmic reticulum</location>
    </subcellularLocation>
    <subcellularLocation>
        <location evidence="2">Golgi apparatus membrane</location>
    </subcellularLocation>
</comment>
<keyword evidence="4" id="KW-0677">Repeat</keyword>
<evidence type="ECO:0000256" key="3">
    <source>
        <dbReference type="ARBA" id="ARBA00022574"/>
    </source>
</evidence>
<dbReference type="PANTHER" id="PTHR46378">
    <property type="entry name" value="STEROL REGULATORY ELEMENT-BINDING PROTEIN CLEAVAGE-ACTIVATING PROTEIN"/>
    <property type="match status" value="1"/>
</dbReference>
<protein>
    <submittedName>
        <fullName evidence="11">Sterol regulatory element-binding protein cleavage-activating protein-like</fullName>
    </submittedName>
</protein>
<dbReference type="RefSeq" id="XP_014669336.1">
    <property type="nucleotide sequence ID" value="XM_014813850.1"/>
</dbReference>
<evidence type="ECO:0000256" key="6">
    <source>
        <dbReference type="ARBA" id="ARBA00023034"/>
    </source>
</evidence>
<feature type="transmembrane region" description="Helical" evidence="8">
    <location>
        <begin position="106"/>
        <end position="124"/>
    </location>
</feature>
<evidence type="ECO:0000313" key="11">
    <source>
        <dbReference type="RefSeq" id="XP_014669336.1"/>
    </source>
</evidence>
<keyword evidence="3" id="KW-0853">WD repeat</keyword>
<keyword evidence="5" id="KW-0256">Endoplasmic reticulum</keyword>
<evidence type="ECO:0000259" key="9">
    <source>
        <dbReference type="PROSITE" id="PS50156"/>
    </source>
</evidence>
<keyword evidence="6" id="KW-0333">Golgi apparatus</keyword>
<keyword evidence="10" id="KW-1185">Reference proteome</keyword>
<dbReference type="Pfam" id="PF12349">
    <property type="entry name" value="Sterol-sensing"/>
    <property type="match status" value="1"/>
</dbReference>
<keyword evidence="8" id="KW-1133">Transmembrane helix</keyword>
<dbReference type="InterPro" id="IPR030225">
    <property type="entry name" value="SCAP"/>
</dbReference>
<evidence type="ECO:0000256" key="2">
    <source>
        <dbReference type="ARBA" id="ARBA00004394"/>
    </source>
</evidence>
<reference evidence="11" key="1">
    <citation type="submission" date="2025-08" db="UniProtKB">
        <authorList>
            <consortium name="RefSeq"/>
        </authorList>
    </citation>
    <scope>IDENTIFICATION</scope>
</reference>
<keyword evidence="8" id="KW-0812">Transmembrane</keyword>
<evidence type="ECO:0000256" key="4">
    <source>
        <dbReference type="ARBA" id="ARBA00022737"/>
    </source>
</evidence>
<dbReference type="Proteomes" id="UP000695022">
    <property type="component" value="Unplaced"/>
</dbReference>
<feature type="transmembrane region" description="Helical" evidence="8">
    <location>
        <begin position="61"/>
        <end position="85"/>
    </location>
</feature>